<feature type="transmembrane region" description="Helical" evidence="1">
    <location>
        <begin position="6"/>
        <end position="28"/>
    </location>
</feature>
<feature type="transmembrane region" description="Helical" evidence="1">
    <location>
        <begin position="279"/>
        <end position="299"/>
    </location>
</feature>
<proteinExistence type="predicted"/>
<feature type="transmembrane region" description="Helical" evidence="1">
    <location>
        <begin position="254"/>
        <end position="273"/>
    </location>
</feature>
<keyword evidence="1" id="KW-1133">Transmembrane helix</keyword>
<name>A0A174ZKH7_9FIRM</name>
<dbReference type="RefSeq" id="WP_055171605.1">
    <property type="nucleotide sequence ID" value="NZ_CZBX01000004.1"/>
</dbReference>
<dbReference type="Gene3D" id="2.20.28.30">
    <property type="entry name" value="RNA polymerase ii, chain L"/>
    <property type="match status" value="1"/>
</dbReference>
<reference evidence="2 3" key="1">
    <citation type="submission" date="2015-09" db="EMBL/GenBank/DDBJ databases">
        <authorList>
            <consortium name="Pathogen Informatics"/>
        </authorList>
    </citation>
    <scope>NUCLEOTIDE SEQUENCE [LARGE SCALE GENOMIC DNA]</scope>
    <source>
        <strain evidence="2 3">2789STDY5834889</strain>
    </source>
</reference>
<evidence type="ECO:0000313" key="3">
    <source>
        <dbReference type="Proteomes" id="UP000078383"/>
    </source>
</evidence>
<keyword evidence="1" id="KW-0472">Membrane</keyword>
<organism evidence="2 3">
    <name type="scientific">[Ruminococcus] torques</name>
    <dbReference type="NCBI Taxonomy" id="33039"/>
    <lineage>
        <taxon>Bacteria</taxon>
        <taxon>Bacillati</taxon>
        <taxon>Bacillota</taxon>
        <taxon>Clostridia</taxon>
        <taxon>Lachnospirales</taxon>
        <taxon>Lachnospiraceae</taxon>
        <taxon>Mediterraneibacter</taxon>
    </lineage>
</organism>
<dbReference type="EMBL" id="CZBX01000004">
    <property type="protein sequence ID" value="CUQ84728.1"/>
    <property type="molecule type" value="Genomic_DNA"/>
</dbReference>
<protein>
    <recommendedName>
        <fullName evidence="4">Zinc ribbon domain-containing protein</fullName>
    </recommendedName>
</protein>
<keyword evidence="1" id="KW-0812">Transmembrane</keyword>
<accession>A0A174ZKH7</accession>
<gene>
    <name evidence="2" type="ORF">ERS852502_00991</name>
</gene>
<evidence type="ECO:0000313" key="2">
    <source>
        <dbReference type="EMBL" id="CUQ84728.1"/>
    </source>
</evidence>
<sequence>MNFSWGDSIFFAFLWASVWAGARTCYVLDWKIEWMQPKLWFLYVKKKLNKSKTIFFKATKISRKVLTPFETILSALEKGNIQNSSVNIGQSYRQKIEHEMKLLQANDITHEIRIAYAKLPEVNGKKQDFKHWNDAGREWREAILQGTVSNRYRNKKSGKILYEDFFPHGAILLRQSRHIRHDEVESKNRNEERQFYSEYQKIICPSCGAEISLNSNETHCPYCGGYIKKDFFDWQIEELLIYQDLNPNDYNYKMVAATLLVFFLPAVPCFRFIQSIEIILAVPFVLTVILAVILGAVLLRRKNGTEELEEQIVRYDEKVLLVDLNEALNDAELTSDALFYSVDKLQLKAVDNTETQTTITIQAVLHKLILEKNQKIIKKDKKMESKLYRARHPRRMKSKGQAVFSEKECPSCGANFMPDKNGCCSYCGYQLTVDNSKWRLVNL</sequence>
<dbReference type="Proteomes" id="UP000078383">
    <property type="component" value="Unassembled WGS sequence"/>
</dbReference>
<dbReference type="AlphaFoldDB" id="A0A174ZKH7"/>
<dbReference type="OrthoDB" id="2027819at2"/>
<evidence type="ECO:0008006" key="4">
    <source>
        <dbReference type="Google" id="ProtNLM"/>
    </source>
</evidence>
<evidence type="ECO:0000256" key="1">
    <source>
        <dbReference type="SAM" id="Phobius"/>
    </source>
</evidence>